<sequence>MRCKRQWISNDNDEIVTSVQKESDYVDDETDEDADNESDKGPSNADAFSTIETTMEWILKCCPNSNPRRVSRHENAVLEKFPRQTSMLHGSVWAAMRITLERYPYKLQHITMN</sequence>
<feature type="region of interest" description="Disordered" evidence="1">
    <location>
        <begin position="18"/>
        <end position="47"/>
    </location>
</feature>
<keyword evidence="3" id="KW-1185">Reference proteome</keyword>
<dbReference type="EMBL" id="BMAU01021227">
    <property type="protein sequence ID" value="GFY01452.1"/>
    <property type="molecule type" value="Genomic_DNA"/>
</dbReference>
<comment type="caution">
    <text evidence="2">The sequence shown here is derived from an EMBL/GenBank/DDBJ whole genome shotgun (WGS) entry which is preliminary data.</text>
</comment>
<evidence type="ECO:0000313" key="3">
    <source>
        <dbReference type="Proteomes" id="UP000887159"/>
    </source>
</evidence>
<proteinExistence type="predicted"/>
<dbReference type="Proteomes" id="UP000887159">
    <property type="component" value="Unassembled WGS sequence"/>
</dbReference>
<reference evidence="2" key="1">
    <citation type="submission" date="2020-08" db="EMBL/GenBank/DDBJ databases">
        <title>Multicomponent nature underlies the extraordinary mechanical properties of spider dragline silk.</title>
        <authorList>
            <person name="Kono N."/>
            <person name="Nakamura H."/>
            <person name="Mori M."/>
            <person name="Yoshida Y."/>
            <person name="Ohtoshi R."/>
            <person name="Malay A.D."/>
            <person name="Moran D.A.P."/>
            <person name="Tomita M."/>
            <person name="Numata K."/>
            <person name="Arakawa K."/>
        </authorList>
    </citation>
    <scope>NUCLEOTIDE SEQUENCE</scope>
</reference>
<name>A0A8X6S1Z3_TRICX</name>
<evidence type="ECO:0000256" key="1">
    <source>
        <dbReference type="SAM" id="MobiDB-lite"/>
    </source>
</evidence>
<dbReference type="AlphaFoldDB" id="A0A8X6S1Z3"/>
<evidence type="ECO:0000313" key="2">
    <source>
        <dbReference type="EMBL" id="GFY01452.1"/>
    </source>
</evidence>
<organism evidence="2 3">
    <name type="scientific">Trichonephila clavipes</name>
    <name type="common">Golden silk orbweaver</name>
    <name type="synonym">Nephila clavipes</name>
    <dbReference type="NCBI Taxonomy" id="2585209"/>
    <lineage>
        <taxon>Eukaryota</taxon>
        <taxon>Metazoa</taxon>
        <taxon>Ecdysozoa</taxon>
        <taxon>Arthropoda</taxon>
        <taxon>Chelicerata</taxon>
        <taxon>Arachnida</taxon>
        <taxon>Araneae</taxon>
        <taxon>Araneomorphae</taxon>
        <taxon>Entelegynae</taxon>
        <taxon>Araneoidea</taxon>
        <taxon>Nephilidae</taxon>
        <taxon>Trichonephila</taxon>
    </lineage>
</organism>
<accession>A0A8X6S1Z3</accession>
<feature type="compositionally biased region" description="Acidic residues" evidence="1">
    <location>
        <begin position="25"/>
        <end position="36"/>
    </location>
</feature>
<gene>
    <name evidence="2" type="ORF">TNCV_850601</name>
</gene>
<protein>
    <submittedName>
        <fullName evidence="2">Uncharacterized protein</fullName>
    </submittedName>
</protein>